<sequence>MAEENIINAMKDASSFKGIDGGMETSVGISHQDTCNSRHLQENDIPIISMVNIVGVGNGDTVPQFSEHAPASSDNNTNTLENYDDGYEKPYTTLVVQNRADDVNGIIPPTHVLTTEASNIESALYTEIVEDDYRQTIQQGTLVKKIKNDIPIISMVNTVGVGNGDTVPQFSEHASASSDDHTNTVENYDDGYEKPYTTLVVQNRADEENWIITPTHVLTIEASIIESGHYTEINEDDYRQTILQENENAIIPTVNVIGVDIIDTAAQSSGQSSGTFDNNINTSEGYDDGYEKPYTTLMVHHCTDDEHVYLNTNTFYENATPFEKASRVSSFEFTKQDTSQIVTYHNDYTNGDEENANRSYIDNYFDKNDKDCNQSHIDPPKYKAEYINLMLK</sequence>
<feature type="compositionally biased region" description="Polar residues" evidence="1">
    <location>
        <begin position="72"/>
        <end position="81"/>
    </location>
</feature>
<feature type="region of interest" description="Disordered" evidence="1">
    <location>
        <begin position="62"/>
        <end position="82"/>
    </location>
</feature>
<evidence type="ECO:0000256" key="1">
    <source>
        <dbReference type="SAM" id="MobiDB-lite"/>
    </source>
</evidence>
<proteinExistence type="predicted"/>
<name>A0A8B6GWY9_MYTGA</name>
<evidence type="ECO:0000313" key="2">
    <source>
        <dbReference type="EMBL" id="VDI70160.1"/>
    </source>
</evidence>
<protein>
    <submittedName>
        <fullName evidence="2">Uncharacterized protein</fullName>
    </submittedName>
</protein>
<gene>
    <name evidence="2" type="ORF">MGAL_10B086459</name>
</gene>
<evidence type="ECO:0000313" key="3">
    <source>
        <dbReference type="Proteomes" id="UP000596742"/>
    </source>
</evidence>
<dbReference type="EMBL" id="UYJE01009113">
    <property type="protein sequence ID" value="VDI70160.1"/>
    <property type="molecule type" value="Genomic_DNA"/>
</dbReference>
<accession>A0A8B6GWY9</accession>
<keyword evidence="3" id="KW-1185">Reference proteome</keyword>
<comment type="caution">
    <text evidence="2">The sequence shown here is derived from an EMBL/GenBank/DDBJ whole genome shotgun (WGS) entry which is preliminary data.</text>
</comment>
<dbReference type="AlphaFoldDB" id="A0A8B6GWY9"/>
<dbReference type="OrthoDB" id="6187077at2759"/>
<reference evidence="2" key="1">
    <citation type="submission" date="2018-11" db="EMBL/GenBank/DDBJ databases">
        <authorList>
            <person name="Alioto T."/>
            <person name="Alioto T."/>
        </authorList>
    </citation>
    <scope>NUCLEOTIDE SEQUENCE</scope>
</reference>
<dbReference type="Proteomes" id="UP000596742">
    <property type="component" value="Unassembled WGS sequence"/>
</dbReference>
<feature type="region of interest" description="Disordered" evidence="1">
    <location>
        <begin position="171"/>
        <end position="190"/>
    </location>
</feature>
<organism evidence="2 3">
    <name type="scientific">Mytilus galloprovincialis</name>
    <name type="common">Mediterranean mussel</name>
    <dbReference type="NCBI Taxonomy" id="29158"/>
    <lineage>
        <taxon>Eukaryota</taxon>
        <taxon>Metazoa</taxon>
        <taxon>Spiralia</taxon>
        <taxon>Lophotrochozoa</taxon>
        <taxon>Mollusca</taxon>
        <taxon>Bivalvia</taxon>
        <taxon>Autobranchia</taxon>
        <taxon>Pteriomorphia</taxon>
        <taxon>Mytilida</taxon>
        <taxon>Mytiloidea</taxon>
        <taxon>Mytilidae</taxon>
        <taxon>Mytilinae</taxon>
        <taxon>Mytilus</taxon>
    </lineage>
</organism>